<keyword evidence="2" id="KW-0862">Zinc</keyword>
<dbReference type="PIRSF" id="PIRSF015853">
    <property type="entry name" value="Pep_DppA"/>
    <property type="match status" value="1"/>
</dbReference>
<feature type="binding site" evidence="2">
    <location>
        <position position="8"/>
    </location>
    <ligand>
        <name>Zn(2+)</name>
        <dbReference type="ChEBI" id="CHEBI:29105"/>
        <label>2</label>
    </ligand>
</feature>
<gene>
    <name evidence="3" type="ORF">SAMN06296020_108153</name>
</gene>
<dbReference type="Gene3D" id="3.30.1360.130">
    <property type="entry name" value="Dipeptide transport protein"/>
    <property type="match status" value="1"/>
</dbReference>
<feature type="binding site" evidence="2">
    <location>
        <position position="10"/>
    </location>
    <ligand>
        <name>Zn(2+)</name>
        <dbReference type="ChEBI" id="CHEBI:29105"/>
        <label>1</label>
    </ligand>
</feature>
<dbReference type="Gene3D" id="3.40.50.10780">
    <property type="entry name" value="Dipeptide transport protein"/>
    <property type="match status" value="1"/>
</dbReference>
<dbReference type="RefSeq" id="WP_283409636.1">
    <property type="nucleotide sequence ID" value="NZ_FXUF01000008.1"/>
</dbReference>
<dbReference type="InterPro" id="IPR007035">
    <property type="entry name" value="Peptidase_M55"/>
</dbReference>
<feature type="binding site" evidence="2">
    <location>
        <position position="60"/>
    </location>
    <ligand>
        <name>Zn(2+)</name>
        <dbReference type="ChEBI" id="CHEBI:29105"/>
        <label>2</label>
    </ligand>
</feature>
<evidence type="ECO:0000313" key="3">
    <source>
        <dbReference type="EMBL" id="SMP60558.1"/>
    </source>
</evidence>
<sequence length="273" mass="29300">MKVFISADLEGIWGVVSRKQTGWDKPDYARARQLMTDEVNLLCEELFKHGVTEVIVNDSHDSMDNILIELLHPDVNLISGYPKDLSMMEGVDSGVDCAMLIGYHPKAGTPTGIFDHTYAGRVVSKLMINGETVGEIGLNALVAGHFDVPVVLVAGDHQVTQDALSEVGPVATVAVKKALSRYCARHVSQNQLKSAYAEAVVKALASIPTAPVKRHEGPFSLTLELAQAVMADKAASIPGVNRVNALTVSCEASDVVTLYQLFRAMVTLAGSML</sequence>
<proteinExistence type="predicted"/>
<dbReference type="InterPro" id="IPR036177">
    <property type="entry name" value="Peptidase_M55_sf"/>
</dbReference>
<dbReference type="Proteomes" id="UP001158066">
    <property type="component" value="Unassembled WGS sequence"/>
</dbReference>
<feature type="binding site" evidence="2">
    <location>
        <position position="104"/>
    </location>
    <ligand>
        <name>Zn(2+)</name>
        <dbReference type="ChEBI" id="CHEBI:29105"/>
        <label>2</label>
    </ligand>
</feature>
<evidence type="ECO:0000256" key="2">
    <source>
        <dbReference type="PIRSR" id="PIRSR015853-2"/>
    </source>
</evidence>
<feature type="binding site" evidence="2">
    <location>
        <position position="8"/>
    </location>
    <ligand>
        <name>Zn(2+)</name>
        <dbReference type="ChEBI" id="CHEBI:29105"/>
        <label>1</label>
    </ligand>
</feature>
<name>A0AA45WWV0_9CLOT</name>
<evidence type="ECO:0000256" key="1">
    <source>
        <dbReference type="PIRSR" id="PIRSR015853-1"/>
    </source>
</evidence>
<dbReference type="AlphaFoldDB" id="A0AA45WWV0"/>
<feature type="binding site" evidence="2">
    <location>
        <position position="135"/>
    </location>
    <ligand>
        <name>Zn(2+)</name>
        <dbReference type="ChEBI" id="CHEBI:29105"/>
        <label>2</label>
    </ligand>
</feature>
<feature type="active site" description="Nucleophile" evidence="1">
    <location>
        <position position="116"/>
    </location>
</feature>
<reference evidence="3" key="1">
    <citation type="submission" date="2017-05" db="EMBL/GenBank/DDBJ databases">
        <authorList>
            <person name="Varghese N."/>
            <person name="Submissions S."/>
        </authorList>
    </citation>
    <scope>NUCLEOTIDE SEQUENCE</scope>
    <source>
        <strain evidence="3">Su22</strain>
    </source>
</reference>
<dbReference type="Pfam" id="PF04951">
    <property type="entry name" value="Peptidase_M55"/>
    <property type="match status" value="1"/>
</dbReference>
<evidence type="ECO:0000313" key="4">
    <source>
        <dbReference type="Proteomes" id="UP001158066"/>
    </source>
</evidence>
<dbReference type="GO" id="GO:0046872">
    <property type="term" value="F:metal ion binding"/>
    <property type="evidence" value="ECO:0007669"/>
    <property type="project" value="UniProtKB-KW"/>
</dbReference>
<keyword evidence="4" id="KW-1185">Reference proteome</keyword>
<dbReference type="EMBL" id="FXUF01000008">
    <property type="protein sequence ID" value="SMP60558.1"/>
    <property type="molecule type" value="Genomic_DNA"/>
</dbReference>
<dbReference type="InterPro" id="IPR027476">
    <property type="entry name" value="DppA_N"/>
</dbReference>
<dbReference type="SUPFAM" id="SSF63992">
    <property type="entry name" value="Dipeptide transport protein"/>
    <property type="match status" value="1"/>
</dbReference>
<comment type="caution">
    <text evidence="3">The sequence shown here is derived from an EMBL/GenBank/DDBJ whole genome shotgun (WGS) entry which is preliminary data.</text>
</comment>
<protein>
    <submittedName>
        <fullName evidence="3">D-amino peptidase</fullName>
    </submittedName>
</protein>
<accession>A0AA45WWV0</accession>
<keyword evidence="2" id="KW-0479">Metal-binding</keyword>
<organism evidence="3 4">
    <name type="scientific">Anoxynatronum buryatiense</name>
    <dbReference type="NCBI Taxonomy" id="489973"/>
    <lineage>
        <taxon>Bacteria</taxon>
        <taxon>Bacillati</taxon>
        <taxon>Bacillota</taxon>
        <taxon>Clostridia</taxon>
        <taxon>Eubacteriales</taxon>
        <taxon>Clostridiaceae</taxon>
        <taxon>Anoxynatronum</taxon>
    </lineage>
</organism>